<dbReference type="EMBL" id="BARW01030912">
    <property type="protein sequence ID" value="GAJ11060.1"/>
    <property type="molecule type" value="Genomic_DNA"/>
</dbReference>
<dbReference type="AlphaFoldDB" id="X1VPR0"/>
<dbReference type="InterPro" id="IPR011050">
    <property type="entry name" value="Pectin_lyase_fold/virulence"/>
</dbReference>
<feature type="non-terminal residue" evidence="1">
    <location>
        <position position="246"/>
    </location>
</feature>
<sequence length="246" mass="26070">DVTIAALADGHFLSYSAGLGYWQNRLLAEGDIPATIARDAEITDAINAHKDLTTGVHGVGAGTIGSVSTANKTIRVDKAATGEGDGTSWTDAFTTIQDAVNSLEDIILHAYIITVRKGATPYREQVELNSLPAVNPSHLILGSLTIEGEYYWYGDCEVNVGGAGEITDTGAFADVLVGDKVFILDRNGANNRAQDCEFCVVDDISNVPNRIGTDGMKTPTTKWKYVVVRTEISGSDDGTNGGTARD</sequence>
<gene>
    <name evidence="1" type="ORF">S12H4_49302</name>
</gene>
<feature type="non-terminal residue" evidence="1">
    <location>
        <position position="1"/>
    </location>
</feature>
<protein>
    <submittedName>
        <fullName evidence="1">Uncharacterized protein</fullName>
    </submittedName>
</protein>
<reference evidence="1" key="1">
    <citation type="journal article" date="2014" name="Front. Microbiol.">
        <title>High frequency of phylogenetically diverse reductive dehalogenase-homologous genes in deep subseafloor sedimentary metagenomes.</title>
        <authorList>
            <person name="Kawai M."/>
            <person name="Futagami T."/>
            <person name="Toyoda A."/>
            <person name="Takaki Y."/>
            <person name="Nishi S."/>
            <person name="Hori S."/>
            <person name="Arai W."/>
            <person name="Tsubouchi T."/>
            <person name="Morono Y."/>
            <person name="Uchiyama I."/>
            <person name="Ito T."/>
            <person name="Fujiyama A."/>
            <person name="Inagaki F."/>
            <person name="Takami H."/>
        </authorList>
    </citation>
    <scope>NUCLEOTIDE SEQUENCE</scope>
    <source>
        <strain evidence="1">Expedition CK06-06</strain>
    </source>
</reference>
<evidence type="ECO:0000313" key="1">
    <source>
        <dbReference type="EMBL" id="GAJ11060.1"/>
    </source>
</evidence>
<dbReference type="SUPFAM" id="SSF51126">
    <property type="entry name" value="Pectin lyase-like"/>
    <property type="match status" value="1"/>
</dbReference>
<proteinExistence type="predicted"/>
<organism evidence="1">
    <name type="scientific">marine sediment metagenome</name>
    <dbReference type="NCBI Taxonomy" id="412755"/>
    <lineage>
        <taxon>unclassified sequences</taxon>
        <taxon>metagenomes</taxon>
        <taxon>ecological metagenomes</taxon>
    </lineage>
</organism>
<name>X1VPR0_9ZZZZ</name>
<accession>X1VPR0</accession>
<comment type="caution">
    <text evidence="1">The sequence shown here is derived from an EMBL/GenBank/DDBJ whole genome shotgun (WGS) entry which is preliminary data.</text>
</comment>